<dbReference type="InterPro" id="IPR013658">
    <property type="entry name" value="SGL"/>
</dbReference>
<evidence type="ECO:0000313" key="3">
    <source>
        <dbReference type="EMBL" id="KAH7363176.1"/>
    </source>
</evidence>
<dbReference type="PANTHER" id="PTHR47064">
    <property type="entry name" value="PUTATIVE (AFU_ORTHOLOGUE AFUA_1G08990)-RELATED"/>
    <property type="match status" value="1"/>
</dbReference>
<dbReference type="InterPro" id="IPR052988">
    <property type="entry name" value="Oryzine_lactonohydrolase"/>
</dbReference>
<evidence type="ECO:0000259" key="2">
    <source>
        <dbReference type="Pfam" id="PF08450"/>
    </source>
</evidence>
<proteinExistence type="predicted"/>
<gene>
    <name evidence="3" type="ORF">B0T11DRAFT_329177</name>
</gene>
<feature type="region of interest" description="Disordered" evidence="1">
    <location>
        <begin position="1"/>
        <end position="21"/>
    </location>
</feature>
<dbReference type="Proteomes" id="UP000813385">
    <property type="component" value="Unassembled WGS sequence"/>
</dbReference>
<dbReference type="Pfam" id="PF08450">
    <property type="entry name" value="SGL"/>
    <property type="match status" value="1"/>
</dbReference>
<evidence type="ECO:0000256" key="1">
    <source>
        <dbReference type="SAM" id="MobiDB-lite"/>
    </source>
</evidence>
<sequence>MTSEPPPRHGSQYQKPQDIVPSSLAPFRQYHLSKMTLHVDPDTDSSSTLSSSSSDSMSSFRTHHPAFHRVVGPNPTLDLLLTHEVYPFAHEAGVFFPSTRELFITSNRVHDKQGAQSVHITRVTLDIDDASPSRHEISPNAIHMANGGVNYRSDNILFCAQGSATSPAGLYTMSRAAPHGVEPLLTSLHGVPFNSLNDVVVAADGSIWFTDPPYGAEQGYRPPPALPPHVYRFDPATGAVRAVADGLGHPNGLCFSPDERVLYVTDTDKVHGSGACRFTRPSSIYAFDVQHHHGQPFLCNRRLFAYAEVGIPDGIKCDAEGNVYSGCGDGVHVWSPGGVLLGRILVPGGAANFCFGAGGEMYILNEHRLWKAKLDPGVRGALLGV</sequence>
<feature type="region of interest" description="Disordered" evidence="1">
    <location>
        <begin position="38"/>
        <end position="60"/>
    </location>
</feature>
<reference evidence="3" key="1">
    <citation type="journal article" date="2021" name="Nat. Commun.">
        <title>Genetic determinants of endophytism in the Arabidopsis root mycobiome.</title>
        <authorList>
            <person name="Mesny F."/>
            <person name="Miyauchi S."/>
            <person name="Thiergart T."/>
            <person name="Pickel B."/>
            <person name="Atanasova L."/>
            <person name="Karlsson M."/>
            <person name="Huettel B."/>
            <person name="Barry K.W."/>
            <person name="Haridas S."/>
            <person name="Chen C."/>
            <person name="Bauer D."/>
            <person name="Andreopoulos W."/>
            <person name="Pangilinan J."/>
            <person name="LaButti K."/>
            <person name="Riley R."/>
            <person name="Lipzen A."/>
            <person name="Clum A."/>
            <person name="Drula E."/>
            <person name="Henrissat B."/>
            <person name="Kohler A."/>
            <person name="Grigoriev I.V."/>
            <person name="Martin F.M."/>
            <person name="Hacquard S."/>
        </authorList>
    </citation>
    <scope>NUCLEOTIDE SEQUENCE</scope>
    <source>
        <strain evidence="3">MPI-CAGE-AT-0016</strain>
    </source>
</reference>
<accession>A0A8K0X3X8</accession>
<protein>
    <recommendedName>
        <fullName evidence="2">SMP-30/Gluconolactonase/LRE-like region domain-containing protein</fullName>
    </recommendedName>
</protein>
<organism evidence="3 4">
    <name type="scientific">Plectosphaerella cucumerina</name>
    <dbReference type="NCBI Taxonomy" id="40658"/>
    <lineage>
        <taxon>Eukaryota</taxon>
        <taxon>Fungi</taxon>
        <taxon>Dikarya</taxon>
        <taxon>Ascomycota</taxon>
        <taxon>Pezizomycotina</taxon>
        <taxon>Sordariomycetes</taxon>
        <taxon>Hypocreomycetidae</taxon>
        <taxon>Glomerellales</taxon>
        <taxon>Plectosphaerellaceae</taxon>
        <taxon>Plectosphaerella</taxon>
    </lineage>
</organism>
<dbReference type="PANTHER" id="PTHR47064:SF2">
    <property type="entry name" value="SMP-30_GLUCONOLACTONASE_LRE-LIKE REGION DOMAIN-CONTAINING PROTEIN-RELATED"/>
    <property type="match status" value="1"/>
</dbReference>
<feature type="domain" description="SMP-30/Gluconolactonase/LRE-like region" evidence="2">
    <location>
        <begin position="168"/>
        <end position="363"/>
    </location>
</feature>
<dbReference type="AlphaFoldDB" id="A0A8K0X3X8"/>
<dbReference type="InterPro" id="IPR011042">
    <property type="entry name" value="6-blade_b-propeller_TolB-like"/>
</dbReference>
<evidence type="ECO:0000313" key="4">
    <source>
        <dbReference type="Proteomes" id="UP000813385"/>
    </source>
</evidence>
<comment type="caution">
    <text evidence="3">The sequence shown here is derived from an EMBL/GenBank/DDBJ whole genome shotgun (WGS) entry which is preliminary data.</text>
</comment>
<dbReference type="SUPFAM" id="SSF63829">
    <property type="entry name" value="Calcium-dependent phosphotriesterase"/>
    <property type="match status" value="1"/>
</dbReference>
<keyword evidence="4" id="KW-1185">Reference proteome</keyword>
<dbReference type="Gene3D" id="2.120.10.30">
    <property type="entry name" value="TolB, C-terminal domain"/>
    <property type="match status" value="1"/>
</dbReference>
<dbReference type="OrthoDB" id="423498at2759"/>
<feature type="compositionally biased region" description="Low complexity" evidence="1">
    <location>
        <begin position="44"/>
        <end position="59"/>
    </location>
</feature>
<name>A0A8K0X3X8_9PEZI</name>
<dbReference type="EMBL" id="JAGPXD010000003">
    <property type="protein sequence ID" value="KAH7363176.1"/>
    <property type="molecule type" value="Genomic_DNA"/>
</dbReference>